<dbReference type="VEuPathDB" id="TriTrypDB:Lsey_0141_0050"/>
<sequence length="1695" mass="186571">MGADTESTSDEEQNPLRKVPTLPGFGPPFRLPPLTAYHSVGNGGSDASTSANASLSLSGRSTVAHRKARTANSVTATLPTIPLVYKQVGPSSPAETLIMPTDLSVPNCIECPPLAAADAKASLHTESTFIDIDSLDEERNMDTDAASLIDGCAAANSLMSAGGLRSLSFRKEHGDDIVTKISSLNRADAPFFNAATAASATEDCGQQRGANVGAEGSIPVVRTCIPGKPTTFFRASGFAVSEDDWYDVTSASRSEQRNSEGSLSSEDGGEAAEAADGDIQPESRLDGYATSVPSTRSNSILMPTTSRPARSFRESLKDQRSFNNRVLMRQEAYADLQCFRAREYILSFFEGRGYQIDETRSSSSWSTQVSRRSSRNRIAVVHGTDFAERSPRPVPTDEERRVTFYCQNEKELYAKVARTYRVAGIPKGYLDALHIAEVQQGICSPRPQDVRRGSKSDSTLLSFSESNDAPAVLMRATDVELTDYNIDSAVQQVLWLDDEMGGREYARGAARGSCGDKSGVRQALAKFEASRMDRDTKRCASAVKETDAVANVATLCQLRQQGTAYSIMARVLWKNMMHFYYQHNAMSLLTFKLVKRLGDVFIGERALRLHCWDDPKSGYLATGVFDRTTGYPKNFTDPFTPDLYAEELKGGSSTIFSAPVLTRQHSAVNARCTSAEDGVILKGCSIVRQADVYGIYDGRVYGCQVAREDRDHRRTAIHAAIQSLTHYQNLFPKCPSLFRILHPQDRYRYPVVNPVGGMYCVPLIVNGAARLVKVDDLVPMDTSTGVFRCLTSSAIEFFPTLLEKALLKVNGGGVNAALMESCQVMHQLCGWIPLTIYFLTDVTGNELYWDGMLYASEMWGHLTEMYWQGRMLMSLVGLWESEEAKKASSFWRRHPLSRTQNFVMPISFPVVDVISRVDTTGGAAGRQIRAVMLRDTTKDPMVSEFVPPVQTSLSEAALSSIGYSDFHRESGVFCLTWEEAAAYFDHCSVSLNPSTLWSRSGEQLELKEATRLCCHGFYDTRLVDAEAFSQPQYHVRCSGVQASTQVFIVYTPHTSSQQPLPWPCGGLPTDTVDRFSDGGIQMRLSVFEVTTLPSILQVARDREGRPAQVCSLDNCVGRRLAGDARTPWTLQSRFVRSMPPANETPWMKTPLAVVSGYSNTMISLAFDVSPGTREYVVVMEAITVSNFRKQERVKQLSYTLTLYSDMDPLEQANPKCLPVVGGHATQSASEDSKPAKRKSCLKRFLEDDVVLRRLSAPTVTMHPIPQSLSVNSRTVQGVWSSRTNPQRTVLLPLDSVLPDGMWTGPQYRLHLSQPDDFCISLYHNGGNLRVSYPAALKVLLVRKTANQTEALVGSAADQCDLVLASRNADPKGVMLDSVSPHTVLLDRKRKLVRKQLKVRQEYHSMVYLTVYLAPRSEAEEPSSQLLIQYPNPSDSVQGLLVRAFAEGLLLSPEACTVFFMGEAIPLNTELRKLFANQRAGYTFSNKSDTWKPLTKEKGGRGIGVDMLSLSLYFDIDVESAAPFSAVHFPENEASGRLLSRLRQVARAALLAGSEQRTKALRALQHISGLIRESGLAQDRIEFLLGIARGIASWSCRSANRTAVASCAPPQMLPLLPAGDYVIVTCFVPTRPKENAESTKAQLNDAPGEPHTVAFKLKVELQRQRVELSAIPGTETPEAGGVDFPCSLLDEYFPLN</sequence>
<reference evidence="7 8" key="1">
    <citation type="journal article" date="2015" name="PLoS Pathog.">
        <title>Leptomonas seymouri: Adaptations to the Dixenous Life Cycle Analyzed by Genome Sequencing, Transcriptome Profiling and Co-infection with Leishmania donovani.</title>
        <authorList>
            <person name="Kraeva N."/>
            <person name="Butenko A."/>
            <person name="Hlavacova J."/>
            <person name="Kostygov A."/>
            <person name="Myskova J."/>
            <person name="Grybchuk D."/>
            <person name="Lestinova T."/>
            <person name="Votypka J."/>
            <person name="Volf P."/>
            <person name="Opperdoes F."/>
            <person name="Flegontov P."/>
            <person name="Lukes J."/>
            <person name="Yurchenko V."/>
        </authorList>
    </citation>
    <scope>NUCLEOTIDE SEQUENCE [LARGE SCALE GENOMIC DNA]</scope>
    <source>
        <strain evidence="7 8">ATCC 30220</strain>
    </source>
</reference>
<feature type="domain" description="Calpain catalytic" evidence="6">
    <location>
        <begin position="719"/>
        <end position="993"/>
    </location>
</feature>
<dbReference type="SUPFAM" id="SSF54001">
    <property type="entry name" value="Cysteine proteinases"/>
    <property type="match status" value="1"/>
</dbReference>
<evidence type="ECO:0000256" key="1">
    <source>
        <dbReference type="ARBA" id="ARBA00022670"/>
    </source>
</evidence>
<dbReference type="PANTHER" id="PTHR46143:SF1">
    <property type="entry name" value="CALPAIN-7"/>
    <property type="match status" value="1"/>
</dbReference>
<evidence type="ECO:0000313" key="7">
    <source>
        <dbReference type="EMBL" id="KPI86227.1"/>
    </source>
</evidence>
<accession>A0A0N0P5P5</accession>
<dbReference type="OMA" id="TRLCCHG"/>
<evidence type="ECO:0000256" key="4">
    <source>
        <dbReference type="PROSITE-ProRule" id="PRU00239"/>
    </source>
</evidence>
<feature type="region of interest" description="Disordered" evidence="5">
    <location>
        <begin position="1"/>
        <end position="27"/>
    </location>
</feature>
<keyword evidence="1" id="KW-0645">Protease</keyword>
<name>A0A0N0P5P5_LEPSE</name>
<dbReference type="GO" id="GO:0006508">
    <property type="term" value="P:proteolysis"/>
    <property type="evidence" value="ECO:0007669"/>
    <property type="project" value="UniProtKB-KW"/>
</dbReference>
<feature type="compositionally biased region" description="Polar residues" evidence="5">
    <location>
        <begin position="291"/>
        <end position="308"/>
    </location>
</feature>
<protein>
    <submittedName>
        <fullName evidence="7">Putative calpain-like cysteine peptidase</fullName>
    </submittedName>
</protein>
<comment type="caution">
    <text evidence="4">Lacks conserved residue(s) required for the propagation of feature annotation.</text>
</comment>
<keyword evidence="3" id="KW-0788">Thiol protease</keyword>
<evidence type="ECO:0000259" key="6">
    <source>
        <dbReference type="PROSITE" id="PS50203"/>
    </source>
</evidence>
<dbReference type="OrthoDB" id="167576at2759"/>
<proteinExistence type="predicted"/>
<dbReference type="PANTHER" id="PTHR46143">
    <property type="entry name" value="CALPAIN-7"/>
    <property type="match status" value="1"/>
</dbReference>
<comment type="caution">
    <text evidence="7">The sequence shown here is derived from an EMBL/GenBank/DDBJ whole genome shotgun (WGS) entry which is preliminary data.</text>
</comment>
<keyword evidence="8" id="KW-1185">Reference proteome</keyword>
<keyword evidence="2" id="KW-0378">Hydrolase</keyword>
<organism evidence="7 8">
    <name type="scientific">Leptomonas seymouri</name>
    <dbReference type="NCBI Taxonomy" id="5684"/>
    <lineage>
        <taxon>Eukaryota</taxon>
        <taxon>Discoba</taxon>
        <taxon>Euglenozoa</taxon>
        <taxon>Kinetoplastea</taxon>
        <taxon>Metakinetoplastina</taxon>
        <taxon>Trypanosomatida</taxon>
        <taxon>Trypanosomatidae</taxon>
        <taxon>Leishmaniinae</taxon>
        <taxon>Leptomonas</taxon>
    </lineage>
</organism>
<gene>
    <name evidence="7" type="ORF">ABL78_4700</name>
</gene>
<dbReference type="Pfam" id="PF00648">
    <property type="entry name" value="Peptidase_C2"/>
    <property type="match status" value="1"/>
</dbReference>
<evidence type="ECO:0000313" key="8">
    <source>
        <dbReference type="Proteomes" id="UP000038009"/>
    </source>
</evidence>
<dbReference type="GO" id="GO:0004198">
    <property type="term" value="F:calcium-dependent cysteine-type endopeptidase activity"/>
    <property type="evidence" value="ECO:0007669"/>
    <property type="project" value="InterPro"/>
</dbReference>
<dbReference type="InterPro" id="IPR001300">
    <property type="entry name" value="Peptidase_C2_calpain_cat"/>
</dbReference>
<dbReference type="Proteomes" id="UP000038009">
    <property type="component" value="Unassembled WGS sequence"/>
</dbReference>
<dbReference type="PROSITE" id="PS50203">
    <property type="entry name" value="CALPAIN_CAT"/>
    <property type="match status" value="1"/>
</dbReference>
<feature type="compositionally biased region" description="Acidic residues" evidence="5">
    <location>
        <begin position="267"/>
        <end position="276"/>
    </location>
</feature>
<evidence type="ECO:0000256" key="3">
    <source>
        <dbReference type="ARBA" id="ARBA00022807"/>
    </source>
</evidence>
<dbReference type="EMBL" id="LJSK01000141">
    <property type="protein sequence ID" value="KPI86227.1"/>
    <property type="molecule type" value="Genomic_DNA"/>
</dbReference>
<dbReference type="InterPro" id="IPR051297">
    <property type="entry name" value="PalB/RIM13"/>
</dbReference>
<evidence type="ECO:0000256" key="2">
    <source>
        <dbReference type="ARBA" id="ARBA00022801"/>
    </source>
</evidence>
<evidence type="ECO:0000256" key="5">
    <source>
        <dbReference type="SAM" id="MobiDB-lite"/>
    </source>
</evidence>
<feature type="region of interest" description="Disordered" evidence="5">
    <location>
        <begin position="251"/>
        <end position="315"/>
    </location>
</feature>
<dbReference type="InterPro" id="IPR038765">
    <property type="entry name" value="Papain-like_cys_pep_sf"/>
</dbReference>